<protein>
    <submittedName>
        <fullName evidence="1">Uncharacterized protein</fullName>
    </submittedName>
</protein>
<name>A0A8K0P0X8_LADFU</name>
<keyword evidence="2" id="KW-1185">Reference proteome</keyword>
<sequence length="66" mass="7653">LFLCIVYRPPKTNRIDELEQVLSRFIPTYRHITCCTAETSRISYIVTIFTLCPKVPPIMLATQIHS</sequence>
<proteinExistence type="predicted"/>
<dbReference type="AlphaFoldDB" id="A0A8K0P0X8"/>
<dbReference type="EMBL" id="KZ308568">
    <property type="protein sequence ID" value="KAG8231665.1"/>
    <property type="molecule type" value="Genomic_DNA"/>
</dbReference>
<feature type="non-terminal residue" evidence="1">
    <location>
        <position position="1"/>
    </location>
</feature>
<evidence type="ECO:0000313" key="2">
    <source>
        <dbReference type="Proteomes" id="UP000792457"/>
    </source>
</evidence>
<reference evidence="1" key="2">
    <citation type="submission" date="2017-10" db="EMBL/GenBank/DDBJ databases">
        <title>Ladona fulva Genome sequencing and assembly.</title>
        <authorList>
            <person name="Murali S."/>
            <person name="Richards S."/>
            <person name="Bandaranaike D."/>
            <person name="Bellair M."/>
            <person name="Blankenburg K."/>
            <person name="Chao H."/>
            <person name="Dinh H."/>
            <person name="Doddapaneni H."/>
            <person name="Dugan-Rocha S."/>
            <person name="Elkadiri S."/>
            <person name="Gnanaolivu R."/>
            <person name="Hernandez B."/>
            <person name="Skinner E."/>
            <person name="Javaid M."/>
            <person name="Lee S."/>
            <person name="Li M."/>
            <person name="Ming W."/>
            <person name="Munidasa M."/>
            <person name="Muniz J."/>
            <person name="Nguyen L."/>
            <person name="Hughes D."/>
            <person name="Osuji N."/>
            <person name="Pu L.-L."/>
            <person name="Puazo M."/>
            <person name="Qu C."/>
            <person name="Quiroz J."/>
            <person name="Raj R."/>
            <person name="Weissenberger G."/>
            <person name="Xin Y."/>
            <person name="Zou X."/>
            <person name="Han Y."/>
            <person name="Worley K."/>
            <person name="Muzny D."/>
            <person name="Gibbs R."/>
        </authorList>
    </citation>
    <scope>NUCLEOTIDE SEQUENCE</scope>
    <source>
        <strain evidence="1">Sampled in the wild</strain>
    </source>
</reference>
<organism evidence="1 2">
    <name type="scientific">Ladona fulva</name>
    <name type="common">Scarce chaser dragonfly</name>
    <name type="synonym">Libellula fulva</name>
    <dbReference type="NCBI Taxonomy" id="123851"/>
    <lineage>
        <taxon>Eukaryota</taxon>
        <taxon>Metazoa</taxon>
        <taxon>Ecdysozoa</taxon>
        <taxon>Arthropoda</taxon>
        <taxon>Hexapoda</taxon>
        <taxon>Insecta</taxon>
        <taxon>Pterygota</taxon>
        <taxon>Palaeoptera</taxon>
        <taxon>Odonata</taxon>
        <taxon>Epiprocta</taxon>
        <taxon>Anisoptera</taxon>
        <taxon>Libelluloidea</taxon>
        <taxon>Libellulidae</taxon>
        <taxon>Ladona</taxon>
    </lineage>
</organism>
<comment type="caution">
    <text evidence="1">The sequence shown here is derived from an EMBL/GenBank/DDBJ whole genome shotgun (WGS) entry which is preliminary data.</text>
</comment>
<reference evidence="1" key="1">
    <citation type="submission" date="2013-04" db="EMBL/GenBank/DDBJ databases">
        <authorList>
            <person name="Qu J."/>
            <person name="Murali S.C."/>
            <person name="Bandaranaike D."/>
            <person name="Bellair M."/>
            <person name="Blankenburg K."/>
            <person name="Chao H."/>
            <person name="Dinh H."/>
            <person name="Doddapaneni H."/>
            <person name="Downs B."/>
            <person name="Dugan-Rocha S."/>
            <person name="Elkadiri S."/>
            <person name="Gnanaolivu R.D."/>
            <person name="Hernandez B."/>
            <person name="Javaid M."/>
            <person name="Jayaseelan J.C."/>
            <person name="Lee S."/>
            <person name="Li M."/>
            <person name="Ming W."/>
            <person name="Munidasa M."/>
            <person name="Muniz J."/>
            <person name="Nguyen L."/>
            <person name="Ongeri F."/>
            <person name="Osuji N."/>
            <person name="Pu L.-L."/>
            <person name="Puazo M."/>
            <person name="Qu C."/>
            <person name="Quiroz J."/>
            <person name="Raj R."/>
            <person name="Weissenberger G."/>
            <person name="Xin Y."/>
            <person name="Zou X."/>
            <person name="Han Y."/>
            <person name="Richards S."/>
            <person name="Worley K."/>
            <person name="Muzny D."/>
            <person name="Gibbs R."/>
        </authorList>
    </citation>
    <scope>NUCLEOTIDE SEQUENCE</scope>
    <source>
        <strain evidence="1">Sampled in the wild</strain>
    </source>
</reference>
<evidence type="ECO:0000313" key="1">
    <source>
        <dbReference type="EMBL" id="KAG8231665.1"/>
    </source>
</evidence>
<accession>A0A8K0P0X8</accession>
<gene>
    <name evidence="1" type="ORF">J437_LFUL007439</name>
</gene>
<dbReference type="Proteomes" id="UP000792457">
    <property type="component" value="Unassembled WGS sequence"/>
</dbReference>